<dbReference type="Proteomes" id="UP000054217">
    <property type="component" value="Unassembled WGS sequence"/>
</dbReference>
<evidence type="ECO:0000313" key="4">
    <source>
        <dbReference type="Proteomes" id="UP000054217"/>
    </source>
</evidence>
<keyword evidence="4" id="KW-1185">Reference proteome</keyword>
<dbReference type="Pfam" id="PF26640">
    <property type="entry name" value="DUF8212"/>
    <property type="match status" value="1"/>
</dbReference>
<reference evidence="4" key="2">
    <citation type="submission" date="2015-01" db="EMBL/GenBank/DDBJ databases">
        <title>Evolutionary Origins and Diversification of the Mycorrhizal Mutualists.</title>
        <authorList>
            <consortium name="DOE Joint Genome Institute"/>
            <consortium name="Mycorrhizal Genomics Consortium"/>
            <person name="Kohler A."/>
            <person name="Kuo A."/>
            <person name="Nagy L.G."/>
            <person name="Floudas D."/>
            <person name="Copeland A."/>
            <person name="Barry K.W."/>
            <person name="Cichocki N."/>
            <person name="Veneault-Fourrey C."/>
            <person name="LaButti K."/>
            <person name="Lindquist E.A."/>
            <person name="Lipzen A."/>
            <person name="Lundell T."/>
            <person name="Morin E."/>
            <person name="Murat C."/>
            <person name="Riley R."/>
            <person name="Ohm R."/>
            <person name="Sun H."/>
            <person name="Tunlid A."/>
            <person name="Henrissat B."/>
            <person name="Grigoriev I.V."/>
            <person name="Hibbett D.S."/>
            <person name="Martin F."/>
        </authorList>
    </citation>
    <scope>NUCLEOTIDE SEQUENCE [LARGE SCALE GENOMIC DNA]</scope>
    <source>
        <strain evidence="4">Marx 270</strain>
    </source>
</reference>
<dbReference type="HOGENOM" id="CLU_000288_138_12_1"/>
<accession>A0A0C3JLC1</accession>
<name>A0A0C3JLC1_PISTI</name>
<dbReference type="AlphaFoldDB" id="A0A0C3JLC1"/>
<feature type="domain" description="Heterokaryon incompatibility" evidence="1">
    <location>
        <begin position="38"/>
        <end position="132"/>
    </location>
</feature>
<protein>
    <submittedName>
        <fullName evidence="3">Uncharacterized protein</fullName>
    </submittedName>
</protein>
<reference evidence="3 4" key="1">
    <citation type="submission" date="2014-04" db="EMBL/GenBank/DDBJ databases">
        <authorList>
            <consortium name="DOE Joint Genome Institute"/>
            <person name="Kuo A."/>
            <person name="Kohler A."/>
            <person name="Costa M.D."/>
            <person name="Nagy L.G."/>
            <person name="Floudas D."/>
            <person name="Copeland A."/>
            <person name="Barry K.W."/>
            <person name="Cichocki N."/>
            <person name="Veneault-Fourrey C."/>
            <person name="LaButti K."/>
            <person name="Lindquist E.A."/>
            <person name="Lipzen A."/>
            <person name="Lundell T."/>
            <person name="Morin E."/>
            <person name="Murat C."/>
            <person name="Sun H."/>
            <person name="Tunlid A."/>
            <person name="Henrissat B."/>
            <person name="Grigoriev I.V."/>
            <person name="Hibbett D.S."/>
            <person name="Martin F."/>
            <person name="Nordberg H.P."/>
            <person name="Cantor M.N."/>
            <person name="Hua S.X."/>
        </authorList>
    </citation>
    <scope>NUCLEOTIDE SEQUENCE [LARGE SCALE GENOMIC DNA]</scope>
    <source>
        <strain evidence="3 4">Marx 270</strain>
    </source>
</reference>
<evidence type="ECO:0000259" key="2">
    <source>
        <dbReference type="Pfam" id="PF26640"/>
    </source>
</evidence>
<dbReference type="EMBL" id="KN832017">
    <property type="protein sequence ID" value="KIN98346.1"/>
    <property type="molecule type" value="Genomic_DNA"/>
</dbReference>
<dbReference type="OrthoDB" id="2673783at2759"/>
<dbReference type="PANTHER" id="PTHR10622:SF10">
    <property type="entry name" value="HET DOMAIN-CONTAINING PROTEIN"/>
    <property type="match status" value="1"/>
</dbReference>
<gene>
    <name evidence="3" type="ORF">M404DRAFT_857382</name>
</gene>
<dbReference type="Pfam" id="PF06985">
    <property type="entry name" value="HET"/>
    <property type="match status" value="1"/>
</dbReference>
<dbReference type="PANTHER" id="PTHR10622">
    <property type="entry name" value="HET DOMAIN-CONTAINING PROTEIN"/>
    <property type="match status" value="1"/>
</dbReference>
<feature type="domain" description="DUF8212" evidence="2">
    <location>
        <begin position="249"/>
        <end position="346"/>
    </location>
</feature>
<proteinExistence type="predicted"/>
<evidence type="ECO:0000259" key="1">
    <source>
        <dbReference type="Pfam" id="PF06985"/>
    </source>
</evidence>
<dbReference type="InterPro" id="IPR058525">
    <property type="entry name" value="DUF8212"/>
</dbReference>
<evidence type="ECO:0000313" key="3">
    <source>
        <dbReference type="EMBL" id="KIN98346.1"/>
    </source>
</evidence>
<dbReference type="STRING" id="870435.A0A0C3JLC1"/>
<sequence length="541" mass="62128">MRLINVEAFLEREREFRSGTPKPEIEVLQELDDANADYAILSHRWTIELNFKEMVKLTRMEKRDEIRKRDGYQKILKSCEQATKDGFKWLWVDTCCIDKRSSSELSEAINWMFRWYENAKRCYAYLHDVNNSLFPRGRDDVIFCNSNGWPEWFSRGWTLQELIAPRDLQFFNKDWTPIGDKRSLSCKLEEITRVPRSVLVDGLSSYCPSAAQVMSWAADRKTTRIEDRAYSLMGLLDVNMPMLYGEGKKAFQRLQLEVIRMSNDQTLFAWKPAGKLAQTSGVLADDPSAFWDCHDVFKLEPEEFSSALSSLWDVDAEGALATRDGQADHGFTVTNAGIQIRLPVVRYYGCPSVFQAALACYKNDALVPITIRLAAFRSNYYRYFGPTGERQPLLEYQLLHLAYRDKVHHDFTFKIDDRSVPYCGFTRCAVYPKDVTFTDNLVRLSTLCMVTASARAGCISFLMNEKLGLLGSPTPGRCMIACAKRTLFTPIVWLKYALAGDASYSTADTGISLILYWLWKLSVLSLGQVRMESGLWNHRWT</sequence>
<dbReference type="InParanoid" id="A0A0C3JLC1"/>
<dbReference type="InterPro" id="IPR010730">
    <property type="entry name" value="HET"/>
</dbReference>
<organism evidence="3 4">
    <name type="scientific">Pisolithus tinctorius Marx 270</name>
    <dbReference type="NCBI Taxonomy" id="870435"/>
    <lineage>
        <taxon>Eukaryota</taxon>
        <taxon>Fungi</taxon>
        <taxon>Dikarya</taxon>
        <taxon>Basidiomycota</taxon>
        <taxon>Agaricomycotina</taxon>
        <taxon>Agaricomycetes</taxon>
        <taxon>Agaricomycetidae</taxon>
        <taxon>Boletales</taxon>
        <taxon>Sclerodermatineae</taxon>
        <taxon>Pisolithaceae</taxon>
        <taxon>Pisolithus</taxon>
    </lineage>
</organism>